<evidence type="ECO:0000313" key="2">
    <source>
        <dbReference type="Proteomes" id="UP000595140"/>
    </source>
</evidence>
<organism evidence="1 2">
    <name type="scientific">Cuscuta campestris</name>
    <dbReference type="NCBI Taxonomy" id="132261"/>
    <lineage>
        <taxon>Eukaryota</taxon>
        <taxon>Viridiplantae</taxon>
        <taxon>Streptophyta</taxon>
        <taxon>Embryophyta</taxon>
        <taxon>Tracheophyta</taxon>
        <taxon>Spermatophyta</taxon>
        <taxon>Magnoliopsida</taxon>
        <taxon>eudicotyledons</taxon>
        <taxon>Gunneridae</taxon>
        <taxon>Pentapetalae</taxon>
        <taxon>asterids</taxon>
        <taxon>lamiids</taxon>
        <taxon>Solanales</taxon>
        <taxon>Convolvulaceae</taxon>
        <taxon>Cuscuteae</taxon>
        <taxon>Cuscuta</taxon>
        <taxon>Cuscuta subgen. Grammica</taxon>
        <taxon>Cuscuta sect. Cleistogrammica</taxon>
    </lineage>
</organism>
<accession>A0A484LJR4</accession>
<reference evidence="1 2" key="1">
    <citation type="submission" date="2018-04" db="EMBL/GenBank/DDBJ databases">
        <authorList>
            <person name="Vogel A."/>
        </authorList>
    </citation>
    <scope>NUCLEOTIDE SEQUENCE [LARGE SCALE GENOMIC DNA]</scope>
</reference>
<keyword evidence="2" id="KW-1185">Reference proteome</keyword>
<proteinExistence type="predicted"/>
<gene>
    <name evidence="1" type="ORF">CCAM_LOCUS18451</name>
</gene>
<dbReference type="Proteomes" id="UP000595140">
    <property type="component" value="Unassembled WGS sequence"/>
</dbReference>
<dbReference type="AlphaFoldDB" id="A0A484LJR4"/>
<sequence>MEESTVAVAAATSLQKKAPVVADGDRESAGRRRMPYNPFISLEDGSPCNDHQTVAAAPLLSPAVVAVDGTTRQRDYEVAAAVQNNGQFWCHPALEPFVHPASVLAGFESKCSLENNVAPAALTTTGTSN</sequence>
<name>A0A484LJR4_9ASTE</name>
<protein>
    <submittedName>
        <fullName evidence="1">Uncharacterized protein</fullName>
    </submittedName>
</protein>
<dbReference type="EMBL" id="OOIL02001568">
    <property type="protein sequence ID" value="VFQ76675.1"/>
    <property type="molecule type" value="Genomic_DNA"/>
</dbReference>
<evidence type="ECO:0000313" key="1">
    <source>
        <dbReference type="EMBL" id="VFQ76675.1"/>
    </source>
</evidence>